<keyword evidence="5" id="KW-1185">Reference proteome</keyword>
<dbReference type="InterPro" id="IPR050445">
    <property type="entry name" value="Bact_polysacc_biosynth/exp"/>
</dbReference>
<sequence>MERRQRAIAQRAEARELAEAKGKEAAPVERPEPAPPVPEPKVATNPRPVQRSQPGGGQQGRGQPVTTVRPESFMLPPRAQVEKTVSRFSRLLKASFVVCVVAPTIVAILFYVFVASDQYATESSFAVRGSTTSSTSIDVSSMLGLGSAATNEASDSFIVQNYILSREMVQTLISEANFLEVYSRPSADPYYRLDPNLPIESLVDYWNMMASVEFDTDTGIMTLIVRAFRPSDAEAITRKVLEKSEALVNELSLRAREDSLKSARREVEIAEERFANARKAVAAYRGDEREIDPSATATSQQELIGELEAEVSRKESELAALRSTMSENAPRVVYVQNQIDALRRQIATERLSVAVAREGTEQQPALTERLSRYEELLAEREFAEKAYISTLAALEAARVEALKQQRYLAVFVRGEEPQSSLYPEAIRWTLILFGSLFGIWGIMALVGSAVRDRVV</sequence>
<feature type="transmembrane region" description="Helical" evidence="3">
    <location>
        <begin position="91"/>
        <end position="114"/>
    </location>
</feature>
<evidence type="ECO:0000256" key="1">
    <source>
        <dbReference type="SAM" id="Coils"/>
    </source>
</evidence>
<gene>
    <name evidence="4" type="ORF">JCR33_21045</name>
</gene>
<dbReference type="Proteomes" id="UP000609531">
    <property type="component" value="Unassembled WGS sequence"/>
</dbReference>
<keyword evidence="1" id="KW-0175">Coiled coil</keyword>
<feature type="compositionally biased region" description="Low complexity" evidence="2">
    <location>
        <begin position="40"/>
        <end position="53"/>
    </location>
</feature>
<accession>A0A934INK2</accession>
<evidence type="ECO:0008006" key="6">
    <source>
        <dbReference type="Google" id="ProtNLM"/>
    </source>
</evidence>
<keyword evidence="3" id="KW-0472">Membrane</keyword>
<proteinExistence type="predicted"/>
<protein>
    <recommendedName>
        <fullName evidence="6">Capsular polysaccharide transport system permease protein</fullName>
    </recommendedName>
</protein>
<organism evidence="4 5">
    <name type="scientific">Acuticoccus mangrovi</name>
    <dbReference type="NCBI Taxonomy" id="2796142"/>
    <lineage>
        <taxon>Bacteria</taxon>
        <taxon>Pseudomonadati</taxon>
        <taxon>Pseudomonadota</taxon>
        <taxon>Alphaproteobacteria</taxon>
        <taxon>Hyphomicrobiales</taxon>
        <taxon>Amorphaceae</taxon>
        <taxon>Acuticoccus</taxon>
    </lineage>
</organism>
<comment type="caution">
    <text evidence="4">The sequence shown here is derived from an EMBL/GenBank/DDBJ whole genome shotgun (WGS) entry which is preliminary data.</text>
</comment>
<feature type="coiled-coil region" evidence="1">
    <location>
        <begin position="253"/>
        <end position="324"/>
    </location>
</feature>
<dbReference type="GO" id="GO:0004713">
    <property type="term" value="F:protein tyrosine kinase activity"/>
    <property type="evidence" value="ECO:0007669"/>
    <property type="project" value="TreeGrafter"/>
</dbReference>
<name>A0A934INK2_9HYPH</name>
<evidence type="ECO:0000256" key="2">
    <source>
        <dbReference type="SAM" id="MobiDB-lite"/>
    </source>
</evidence>
<dbReference type="RefSeq" id="WP_198884103.1">
    <property type="nucleotide sequence ID" value="NZ_JAEKJA010000024.1"/>
</dbReference>
<dbReference type="AlphaFoldDB" id="A0A934INK2"/>
<dbReference type="PANTHER" id="PTHR32309">
    <property type="entry name" value="TYROSINE-PROTEIN KINASE"/>
    <property type="match status" value="1"/>
</dbReference>
<dbReference type="GO" id="GO:0005886">
    <property type="term" value="C:plasma membrane"/>
    <property type="evidence" value="ECO:0007669"/>
    <property type="project" value="TreeGrafter"/>
</dbReference>
<evidence type="ECO:0000313" key="5">
    <source>
        <dbReference type="Proteomes" id="UP000609531"/>
    </source>
</evidence>
<feature type="transmembrane region" description="Helical" evidence="3">
    <location>
        <begin position="428"/>
        <end position="450"/>
    </location>
</feature>
<feature type="region of interest" description="Disordered" evidence="2">
    <location>
        <begin position="1"/>
        <end position="73"/>
    </location>
</feature>
<keyword evidence="3" id="KW-0812">Transmembrane</keyword>
<evidence type="ECO:0000313" key="4">
    <source>
        <dbReference type="EMBL" id="MBJ3778201.1"/>
    </source>
</evidence>
<keyword evidence="3" id="KW-1133">Transmembrane helix</keyword>
<reference evidence="4" key="1">
    <citation type="submission" date="2020-12" db="EMBL/GenBank/DDBJ databases">
        <title>Bacterial taxonomy.</title>
        <authorList>
            <person name="Pan X."/>
        </authorList>
    </citation>
    <scope>NUCLEOTIDE SEQUENCE</scope>
    <source>
        <strain evidence="4">B2012</strain>
    </source>
</reference>
<feature type="compositionally biased region" description="Basic and acidic residues" evidence="2">
    <location>
        <begin position="12"/>
        <end position="32"/>
    </location>
</feature>
<evidence type="ECO:0000256" key="3">
    <source>
        <dbReference type="SAM" id="Phobius"/>
    </source>
</evidence>
<dbReference type="PANTHER" id="PTHR32309:SF13">
    <property type="entry name" value="FERRIC ENTEROBACTIN TRANSPORT PROTEIN FEPE"/>
    <property type="match status" value="1"/>
</dbReference>
<dbReference type="EMBL" id="JAEKJA010000024">
    <property type="protein sequence ID" value="MBJ3778201.1"/>
    <property type="molecule type" value="Genomic_DNA"/>
</dbReference>